<dbReference type="SUPFAM" id="SSF48208">
    <property type="entry name" value="Six-hairpin glycosidases"/>
    <property type="match status" value="1"/>
</dbReference>
<dbReference type="Pfam" id="PF01204">
    <property type="entry name" value="Trehalase"/>
    <property type="match status" value="1"/>
</dbReference>
<feature type="chain" id="PRO_5045678370" description="Trehalase" evidence="1">
    <location>
        <begin position="20"/>
        <end position="477"/>
    </location>
</feature>
<protein>
    <recommendedName>
        <fullName evidence="4">Trehalase</fullName>
    </recommendedName>
</protein>
<sequence>MKRSLLLLLLSCCYTFARAQAPAVFTSSDTAMQRAYEWAGRMVQHYQGNPTDPVGPWYEAALPSRAAFCMRDVAHQTIGAAIYGLNKENRNMISAFARHISAGKDWCSYWEINKYGLPAPEDYRNDTAFWYNLNANFDLLSACWKLYGWTGDSWYISDPAMINFFEKTVNEYIHQWVLQPDSLLTRPMHPNAPSPFHPQDNFHTCRGLPSYVENIPDLKVGIDLPATIYRGLLSYSSILKLKGNKEKATLFKQTAEQYRQQIDAVWWNEQAARYYTWYNNAGKFGIGEGEVFLLWFDALKDTARSRKTIAHLIATSWNVETTSYLPVILFKHGYWNKAREYLLQLTDTNTPRREYPEVSFAVLEGIVRGLMGIEPDAAAKRITTLYRGKKGSSAALKDLHVLNTMIAISQTGEQTDLHNKGNSDFLWRAAFAGDYRIITVNNTVMPARKEVDNNGNMISYVEVMVEGSGVFRARAGK</sequence>
<evidence type="ECO:0008006" key="4">
    <source>
        <dbReference type="Google" id="ProtNLM"/>
    </source>
</evidence>
<evidence type="ECO:0000313" key="3">
    <source>
        <dbReference type="Proteomes" id="UP000676386"/>
    </source>
</evidence>
<dbReference type="EMBL" id="JAGTXB010000003">
    <property type="protein sequence ID" value="MBS0027185.1"/>
    <property type="molecule type" value="Genomic_DNA"/>
</dbReference>
<dbReference type="InterPro" id="IPR001661">
    <property type="entry name" value="Glyco_hydro_37"/>
</dbReference>
<evidence type="ECO:0000256" key="1">
    <source>
        <dbReference type="SAM" id="SignalP"/>
    </source>
</evidence>
<keyword evidence="1" id="KW-0732">Signal</keyword>
<dbReference type="InterPro" id="IPR008928">
    <property type="entry name" value="6-hairpin_glycosidase_sf"/>
</dbReference>
<accession>A0ABS5IW61</accession>
<dbReference type="Gene3D" id="1.50.10.10">
    <property type="match status" value="1"/>
</dbReference>
<proteinExistence type="predicted"/>
<dbReference type="RefSeq" id="WP_211972291.1">
    <property type="nucleotide sequence ID" value="NZ_CBFHAM010000020.1"/>
</dbReference>
<name>A0ABS5IW61_9BACT</name>
<keyword evidence="3" id="KW-1185">Reference proteome</keyword>
<gene>
    <name evidence="2" type="ORF">KE626_07685</name>
</gene>
<dbReference type="Proteomes" id="UP000676386">
    <property type="component" value="Unassembled WGS sequence"/>
</dbReference>
<dbReference type="InterPro" id="IPR012341">
    <property type="entry name" value="6hp_glycosidase-like_sf"/>
</dbReference>
<organism evidence="2 3">
    <name type="scientific">Chitinophaga hostae</name>
    <dbReference type="NCBI Taxonomy" id="2831022"/>
    <lineage>
        <taxon>Bacteria</taxon>
        <taxon>Pseudomonadati</taxon>
        <taxon>Bacteroidota</taxon>
        <taxon>Chitinophagia</taxon>
        <taxon>Chitinophagales</taxon>
        <taxon>Chitinophagaceae</taxon>
        <taxon>Chitinophaga</taxon>
    </lineage>
</organism>
<feature type="signal peptide" evidence="1">
    <location>
        <begin position="1"/>
        <end position="19"/>
    </location>
</feature>
<reference evidence="2 3" key="1">
    <citation type="submission" date="2021-04" db="EMBL/GenBank/DDBJ databases">
        <title>Chitinophaga sp. nov., isolated from the rhizosphere soil.</title>
        <authorList>
            <person name="He S."/>
        </authorList>
    </citation>
    <scope>NUCLEOTIDE SEQUENCE [LARGE SCALE GENOMIC DNA]</scope>
    <source>
        <strain evidence="2 3">2R12</strain>
    </source>
</reference>
<comment type="caution">
    <text evidence="2">The sequence shown here is derived from an EMBL/GenBank/DDBJ whole genome shotgun (WGS) entry which is preliminary data.</text>
</comment>
<evidence type="ECO:0000313" key="2">
    <source>
        <dbReference type="EMBL" id="MBS0027185.1"/>
    </source>
</evidence>